<dbReference type="Proteomes" id="UP000008006">
    <property type="component" value="Chromosome"/>
</dbReference>
<dbReference type="SUPFAM" id="SSF46689">
    <property type="entry name" value="Homeodomain-like"/>
    <property type="match status" value="1"/>
</dbReference>
<reference evidence="2" key="1">
    <citation type="submission" date="2012-02" db="EMBL/GenBank/DDBJ databases">
        <title>Complete genome sequence of Rickettsia rhipicephali strain 3-7-female6-CWPP.</title>
        <authorList>
            <person name="Johnson S.L."/>
            <person name="Munk A.C."/>
            <person name="Han S."/>
            <person name="Bruce D.C."/>
            <person name="Dasch G.A."/>
        </authorList>
    </citation>
    <scope>NUCLEOTIDE SEQUENCE [LARGE SCALE GENOMIC DNA]</scope>
    <source>
        <strain evidence="2">3-7-female6-CWPP</strain>
    </source>
</reference>
<dbReference type="AlphaFoldDB" id="A0AAI8F6J5"/>
<name>A0AAI8F6J5_RICR3</name>
<keyword evidence="2" id="KW-1185">Reference proteome</keyword>
<dbReference type="KEGG" id="rre:MCC_00490"/>
<dbReference type="Pfam" id="PF13551">
    <property type="entry name" value="HTH_29"/>
    <property type="match status" value="1"/>
</dbReference>
<sequence>MSNYDQKIIKPKLGLLELAKQLGSVSTACKVMGYSRDSFYRFKELYEMGGEAALVDMSRKKPIVKNRVSEHIEQAVINLAIENPALGQLRASQALIKQGIIVSSSGVRSIWLRNDLETLKKRLKALEAKSAQDGILLTEEQISALEKAKQIKEAHGEIGSWRN</sequence>
<dbReference type="EMBL" id="CP003342">
    <property type="protein sequence ID" value="AFC71787.1"/>
    <property type="molecule type" value="Genomic_DNA"/>
</dbReference>
<evidence type="ECO:0008006" key="3">
    <source>
        <dbReference type="Google" id="ProtNLM"/>
    </source>
</evidence>
<proteinExistence type="predicted"/>
<protein>
    <recommendedName>
        <fullName evidence="3">Transposase</fullName>
    </recommendedName>
</protein>
<dbReference type="InterPro" id="IPR009057">
    <property type="entry name" value="Homeodomain-like_sf"/>
</dbReference>
<evidence type="ECO:0000313" key="2">
    <source>
        <dbReference type="Proteomes" id="UP000008006"/>
    </source>
</evidence>
<evidence type="ECO:0000313" key="1">
    <source>
        <dbReference type="EMBL" id="AFC71787.1"/>
    </source>
</evidence>
<accession>A0AAI8F6J5</accession>
<organism evidence="1 2">
    <name type="scientific">Rickettsia rhipicephali (strain 3-7-female6-CWPP)</name>
    <dbReference type="NCBI Taxonomy" id="1105113"/>
    <lineage>
        <taxon>Bacteria</taxon>
        <taxon>Pseudomonadati</taxon>
        <taxon>Pseudomonadota</taxon>
        <taxon>Alphaproteobacteria</taxon>
        <taxon>Rickettsiales</taxon>
        <taxon>Rickettsiaceae</taxon>
        <taxon>Rickettsieae</taxon>
        <taxon>Rickettsia</taxon>
        <taxon>spotted fever group</taxon>
    </lineage>
</organism>
<gene>
    <name evidence="1" type="ordered locus">MCC_00490</name>
</gene>